<dbReference type="GO" id="GO:0016020">
    <property type="term" value="C:membrane"/>
    <property type="evidence" value="ECO:0007669"/>
    <property type="project" value="TreeGrafter"/>
</dbReference>
<dbReference type="OrthoDB" id="1652385at2759"/>
<comment type="caution">
    <text evidence="3">The sequence shown here is derived from an EMBL/GenBank/DDBJ whole genome shotgun (WGS) entry which is preliminary data.</text>
</comment>
<dbReference type="InterPro" id="IPR026961">
    <property type="entry name" value="PGG_dom"/>
</dbReference>
<dbReference type="EMBL" id="JACGCM010002493">
    <property type="protein sequence ID" value="KAF6139445.1"/>
    <property type="molecule type" value="Genomic_DNA"/>
</dbReference>
<keyword evidence="1" id="KW-0812">Transmembrane</keyword>
<evidence type="ECO:0000256" key="1">
    <source>
        <dbReference type="SAM" id="Phobius"/>
    </source>
</evidence>
<gene>
    <name evidence="3" type="ORF">GIB67_026287</name>
</gene>
<evidence type="ECO:0000313" key="3">
    <source>
        <dbReference type="EMBL" id="KAF6139445.1"/>
    </source>
</evidence>
<reference evidence="3 4" key="1">
    <citation type="journal article" date="2020" name="IScience">
        <title>Genome Sequencing of the Endangered Kingdonia uniflora (Circaeasteraceae, Ranunculales) Reveals Potential Mechanisms of Evolutionary Specialization.</title>
        <authorList>
            <person name="Sun Y."/>
            <person name="Deng T."/>
            <person name="Zhang A."/>
            <person name="Moore M.J."/>
            <person name="Landis J.B."/>
            <person name="Lin N."/>
            <person name="Zhang H."/>
            <person name="Zhang X."/>
            <person name="Huang J."/>
            <person name="Zhang X."/>
            <person name="Sun H."/>
            <person name="Wang H."/>
        </authorList>
    </citation>
    <scope>NUCLEOTIDE SEQUENCE [LARGE SCALE GENOMIC DNA]</scope>
    <source>
        <strain evidence="3">TB1705</strain>
        <tissue evidence="3">Leaf</tissue>
    </source>
</reference>
<dbReference type="AlphaFoldDB" id="A0A7J7L9Y4"/>
<keyword evidence="1" id="KW-1133">Transmembrane helix</keyword>
<name>A0A7J7L9Y4_9MAGN</name>
<evidence type="ECO:0000313" key="4">
    <source>
        <dbReference type="Proteomes" id="UP000541444"/>
    </source>
</evidence>
<accession>A0A7J7L9Y4</accession>
<dbReference type="PANTHER" id="PTHR24177:SF292">
    <property type="entry name" value="ANKYRIN REPEAT FAMILY PROTEIN-RELATED"/>
    <property type="match status" value="1"/>
</dbReference>
<evidence type="ECO:0000259" key="2">
    <source>
        <dbReference type="Pfam" id="PF13962"/>
    </source>
</evidence>
<feature type="non-terminal residue" evidence="3">
    <location>
        <position position="166"/>
    </location>
</feature>
<keyword evidence="4" id="KW-1185">Reference proteome</keyword>
<protein>
    <recommendedName>
        <fullName evidence="2">PGG domain-containing protein</fullName>
    </recommendedName>
</protein>
<proteinExistence type="predicted"/>
<organism evidence="3 4">
    <name type="scientific">Kingdonia uniflora</name>
    <dbReference type="NCBI Taxonomy" id="39325"/>
    <lineage>
        <taxon>Eukaryota</taxon>
        <taxon>Viridiplantae</taxon>
        <taxon>Streptophyta</taxon>
        <taxon>Embryophyta</taxon>
        <taxon>Tracheophyta</taxon>
        <taxon>Spermatophyta</taxon>
        <taxon>Magnoliopsida</taxon>
        <taxon>Ranunculales</taxon>
        <taxon>Circaeasteraceae</taxon>
        <taxon>Kingdonia</taxon>
    </lineage>
</organism>
<sequence length="166" mass="18715">MLSSIIYHLTVPKFLFFVQEVEKHVQPAYRKSKNIYGDTPQMVFTFSHKKLAKEGEKWMRDTSGSCMVVGTLIATVMFAAAFTVPGGNSSDQGIPIFLQDRSFMIFAISDAISLFSSTTSVLMFLSILTSRYAEEDFLYSLPSHNWSHHSINLDGIHDDSLWCDSL</sequence>
<feature type="transmembrane region" description="Helical" evidence="1">
    <location>
        <begin position="104"/>
        <end position="128"/>
    </location>
</feature>
<dbReference type="PANTHER" id="PTHR24177">
    <property type="entry name" value="CASKIN"/>
    <property type="match status" value="1"/>
</dbReference>
<feature type="transmembrane region" description="Helical" evidence="1">
    <location>
        <begin position="66"/>
        <end position="84"/>
    </location>
</feature>
<keyword evidence="1" id="KW-0472">Membrane</keyword>
<dbReference type="Pfam" id="PF13962">
    <property type="entry name" value="PGG"/>
    <property type="match status" value="1"/>
</dbReference>
<feature type="domain" description="PGG" evidence="2">
    <location>
        <begin position="56"/>
        <end position="141"/>
    </location>
</feature>
<dbReference type="Proteomes" id="UP000541444">
    <property type="component" value="Unassembled WGS sequence"/>
</dbReference>